<dbReference type="Proteomes" id="UP000035489">
    <property type="component" value="Unassembled WGS sequence"/>
</dbReference>
<sequence>MIRQDKYVVGDKVRFDISMVMEHCRSWAPDVTKEYTITRVDEIESPHSQRGAGHTQLVSISENPSPFGGEFSGKWFLPIDRSAQKPVRRAYEQIQRDGYYRRAP</sequence>
<evidence type="ECO:0000313" key="2">
    <source>
        <dbReference type="EMBL" id="KLK91376.1"/>
    </source>
</evidence>
<name>A0A0H1R975_9HYPH</name>
<organism evidence="2 3">
    <name type="scientific">Microvirga vignae</name>
    <dbReference type="NCBI Taxonomy" id="1225564"/>
    <lineage>
        <taxon>Bacteria</taxon>
        <taxon>Pseudomonadati</taxon>
        <taxon>Pseudomonadota</taxon>
        <taxon>Alphaproteobacteria</taxon>
        <taxon>Hyphomicrobiales</taxon>
        <taxon>Methylobacteriaceae</taxon>
        <taxon>Microvirga</taxon>
    </lineage>
</organism>
<evidence type="ECO:0000256" key="1">
    <source>
        <dbReference type="SAM" id="MobiDB-lite"/>
    </source>
</evidence>
<dbReference type="RefSeq" id="WP_047190774.1">
    <property type="nucleotide sequence ID" value="NZ_LCYG01000055.1"/>
</dbReference>
<keyword evidence="3" id="KW-1185">Reference proteome</keyword>
<dbReference type="PATRIC" id="fig|1225564.3.peg.5297"/>
<comment type="caution">
    <text evidence="2">The sequence shown here is derived from an EMBL/GenBank/DDBJ whole genome shotgun (WGS) entry which is preliminary data.</text>
</comment>
<proteinExistence type="predicted"/>
<dbReference type="STRING" id="1225564.AA309_19945"/>
<dbReference type="AlphaFoldDB" id="A0A0H1R975"/>
<feature type="region of interest" description="Disordered" evidence="1">
    <location>
        <begin position="43"/>
        <end position="65"/>
    </location>
</feature>
<dbReference type="EMBL" id="LCYG01000055">
    <property type="protein sequence ID" value="KLK91376.1"/>
    <property type="molecule type" value="Genomic_DNA"/>
</dbReference>
<protein>
    <submittedName>
        <fullName evidence="2">Uncharacterized protein</fullName>
    </submittedName>
</protein>
<accession>A0A0H1R975</accession>
<gene>
    <name evidence="2" type="ORF">AA309_19945</name>
</gene>
<evidence type="ECO:0000313" key="3">
    <source>
        <dbReference type="Proteomes" id="UP000035489"/>
    </source>
</evidence>
<reference evidence="2 3" key="1">
    <citation type="submission" date="2015-05" db="EMBL/GenBank/DDBJ databases">
        <title>Draft genome sequence of Microvirga vignae strain BR3299, a novel nitrogen fixing bacteria isolated from Brazil semi-aired region.</title>
        <authorList>
            <person name="Zilli J.E."/>
            <person name="Passos S.R."/>
            <person name="Leite J."/>
            <person name="Baldani J.I."/>
            <person name="Xavier G.R."/>
            <person name="Rumjaneck N.G."/>
            <person name="Simoes-Araujo J.L."/>
        </authorList>
    </citation>
    <scope>NUCLEOTIDE SEQUENCE [LARGE SCALE GENOMIC DNA]</scope>
    <source>
        <strain evidence="2 3">BR3299</strain>
    </source>
</reference>